<dbReference type="InterPro" id="IPR058526">
    <property type="entry name" value="DUF8213"/>
</dbReference>
<evidence type="ECO:0000256" key="2">
    <source>
        <dbReference type="SAM" id="SignalP"/>
    </source>
</evidence>
<dbReference type="AlphaFoldDB" id="A0A7S4VHX5"/>
<dbReference type="Pfam" id="PF26641">
    <property type="entry name" value="DUF8213"/>
    <property type="match status" value="1"/>
</dbReference>
<dbReference type="EMBL" id="HBNR01061273">
    <property type="protein sequence ID" value="CAE4630580.1"/>
    <property type="molecule type" value="Transcribed_RNA"/>
</dbReference>
<accession>A0A7S4VHX5</accession>
<feature type="domain" description="DUF8213" evidence="3">
    <location>
        <begin position="156"/>
        <end position="249"/>
    </location>
</feature>
<name>A0A7S4VHX5_9DINO</name>
<keyword evidence="2" id="KW-0732">Signal</keyword>
<sequence>MPGSALPLLLCALSAAAPAQALRRQGPDTAVAAHIMPQTSLSGATTVSGKSFGVLFAADMVADRQEVSLSFALPTKRVDLLADCANKSVAVDSHGEGLDADDLLRLGQLAESLRTEEPPQEVCTAGRLLLHAAILLARAPLGVPLLLEPGRTTSHVVCLLRGSEATATWTDSRGRGRMELTVGESRGLEYGCMGRCGAGCHRDGPMDRWTQDCLNHDTCSYMNGSTMGPFDSNCGDEFLAACDDYLFDRCDKRQGQERDGVGFWEDPGSPPSATDLDLASGST</sequence>
<evidence type="ECO:0000259" key="3">
    <source>
        <dbReference type="Pfam" id="PF26641"/>
    </source>
</evidence>
<reference evidence="4" key="1">
    <citation type="submission" date="2021-01" db="EMBL/GenBank/DDBJ databases">
        <authorList>
            <person name="Corre E."/>
            <person name="Pelletier E."/>
            <person name="Niang G."/>
            <person name="Scheremetjew M."/>
            <person name="Finn R."/>
            <person name="Kale V."/>
            <person name="Holt S."/>
            <person name="Cochrane G."/>
            <person name="Meng A."/>
            <person name="Brown T."/>
            <person name="Cohen L."/>
        </authorList>
    </citation>
    <scope>NUCLEOTIDE SEQUENCE</scope>
    <source>
        <strain evidence="4">CCMP3105</strain>
    </source>
</reference>
<feature type="signal peptide" evidence="2">
    <location>
        <begin position="1"/>
        <end position="21"/>
    </location>
</feature>
<evidence type="ECO:0000313" key="4">
    <source>
        <dbReference type="EMBL" id="CAE4630580.1"/>
    </source>
</evidence>
<protein>
    <recommendedName>
        <fullName evidence="3">DUF8213 domain-containing protein</fullName>
    </recommendedName>
</protein>
<proteinExistence type="predicted"/>
<organism evidence="4">
    <name type="scientific">Alexandrium monilatum</name>
    <dbReference type="NCBI Taxonomy" id="311494"/>
    <lineage>
        <taxon>Eukaryota</taxon>
        <taxon>Sar</taxon>
        <taxon>Alveolata</taxon>
        <taxon>Dinophyceae</taxon>
        <taxon>Gonyaulacales</taxon>
        <taxon>Pyrocystaceae</taxon>
        <taxon>Alexandrium</taxon>
    </lineage>
</organism>
<evidence type="ECO:0000256" key="1">
    <source>
        <dbReference type="SAM" id="MobiDB-lite"/>
    </source>
</evidence>
<gene>
    <name evidence="4" type="ORF">AMON00008_LOCUS43154</name>
</gene>
<feature type="region of interest" description="Disordered" evidence="1">
    <location>
        <begin position="258"/>
        <end position="283"/>
    </location>
</feature>
<feature type="chain" id="PRO_5030957324" description="DUF8213 domain-containing protein" evidence="2">
    <location>
        <begin position="22"/>
        <end position="283"/>
    </location>
</feature>